<protein>
    <submittedName>
        <fullName evidence="3">DUF6436 domain-containing protein</fullName>
    </submittedName>
</protein>
<reference evidence="3 4" key="1">
    <citation type="submission" date="2023-04" db="EMBL/GenBank/DDBJ databases">
        <title>A long-awaited taxogenomic arrangement of the family Halomonadaceae.</title>
        <authorList>
            <person name="De La Haba R."/>
            <person name="Chuvochina M."/>
            <person name="Wittouck S."/>
            <person name="Arahal D.R."/>
            <person name="Sanchez-Porro C."/>
            <person name="Hugenholtz P."/>
            <person name="Ventosa A."/>
        </authorList>
    </citation>
    <scope>NUCLEOTIDE SEQUENCE [LARGE SCALE GENOMIC DNA]</scope>
    <source>
        <strain evidence="3 4">DSM 21020</strain>
    </source>
</reference>
<feature type="domain" description="DUF6436" evidence="2">
    <location>
        <begin position="53"/>
        <end position="195"/>
    </location>
</feature>
<evidence type="ECO:0000259" key="2">
    <source>
        <dbReference type="Pfam" id="PF20029"/>
    </source>
</evidence>
<organism evidence="3 4">
    <name type="scientific">Vreelandella vilamensis</name>
    <dbReference type="NCBI Taxonomy" id="531309"/>
    <lineage>
        <taxon>Bacteria</taxon>
        <taxon>Pseudomonadati</taxon>
        <taxon>Pseudomonadota</taxon>
        <taxon>Gammaproteobacteria</taxon>
        <taxon>Oceanospirillales</taxon>
        <taxon>Halomonadaceae</taxon>
        <taxon>Vreelandella</taxon>
    </lineage>
</organism>
<sequence length="197" mass="21527">MDLSGRKKQLWLSALVGTWALGIVYVFWFFMFKDLRVFAEEPDSFARFSQAVAEQVSEQIPLQGKSTQLVIMWDTACSCSRFSEDHVNDIIDTYGPSGVEFVVAAPNKDTLAPVTSTFPNVTDAITVEGISGISSPSAVIIDDSGNVLYSGPFSDGALCNADGDTPVEIMLDEINEKDSVSPWLNISSFGCYCDWPQ</sequence>
<accession>A0ABU1H7M3</accession>
<evidence type="ECO:0000313" key="3">
    <source>
        <dbReference type="EMBL" id="MDR5900307.1"/>
    </source>
</evidence>
<dbReference type="Proteomes" id="UP001254564">
    <property type="component" value="Unassembled WGS sequence"/>
</dbReference>
<keyword evidence="4" id="KW-1185">Reference proteome</keyword>
<dbReference type="InterPro" id="IPR045494">
    <property type="entry name" value="DUF6436"/>
</dbReference>
<name>A0ABU1H7M3_9GAMM</name>
<keyword evidence="1" id="KW-0812">Transmembrane</keyword>
<comment type="caution">
    <text evidence="3">The sequence shown here is derived from an EMBL/GenBank/DDBJ whole genome shotgun (WGS) entry which is preliminary data.</text>
</comment>
<gene>
    <name evidence="3" type="ORF">QC823_15155</name>
</gene>
<keyword evidence="1" id="KW-1133">Transmembrane helix</keyword>
<dbReference type="Pfam" id="PF20029">
    <property type="entry name" value="DUF6436"/>
    <property type="match status" value="1"/>
</dbReference>
<evidence type="ECO:0000313" key="4">
    <source>
        <dbReference type="Proteomes" id="UP001254564"/>
    </source>
</evidence>
<evidence type="ECO:0000256" key="1">
    <source>
        <dbReference type="SAM" id="Phobius"/>
    </source>
</evidence>
<dbReference type="InterPro" id="IPR036249">
    <property type="entry name" value="Thioredoxin-like_sf"/>
</dbReference>
<feature type="transmembrane region" description="Helical" evidence="1">
    <location>
        <begin position="12"/>
        <end position="32"/>
    </location>
</feature>
<dbReference type="Gene3D" id="3.40.30.10">
    <property type="entry name" value="Glutaredoxin"/>
    <property type="match status" value="1"/>
</dbReference>
<keyword evidence="1" id="KW-0472">Membrane</keyword>
<dbReference type="SUPFAM" id="SSF52833">
    <property type="entry name" value="Thioredoxin-like"/>
    <property type="match status" value="1"/>
</dbReference>
<proteinExistence type="predicted"/>
<dbReference type="RefSeq" id="WP_309657190.1">
    <property type="nucleotide sequence ID" value="NZ_JARWAN010000035.1"/>
</dbReference>
<dbReference type="EMBL" id="JARWAN010000035">
    <property type="protein sequence ID" value="MDR5900307.1"/>
    <property type="molecule type" value="Genomic_DNA"/>
</dbReference>